<dbReference type="AlphaFoldDB" id="A0A7W8HES8"/>
<dbReference type="Proteomes" id="UP000532440">
    <property type="component" value="Unassembled WGS sequence"/>
</dbReference>
<organism evidence="1 2">
    <name type="scientific">Quisquiliibacterium transsilvanicum</name>
    <dbReference type="NCBI Taxonomy" id="1549638"/>
    <lineage>
        <taxon>Bacteria</taxon>
        <taxon>Pseudomonadati</taxon>
        <taxon>Pseudomonadota</taxon>
        <taxon>Betaproteobacteria</taxon>
        <taxon>Burkholderiales</taxon>
        <taxon>Burkholderiaceae</taxon>
        <taxon>Quisquiliibacterium</taxon>
    </lineage>
</organism>
<name>A0A7W8HES8_9BURK</name>
<sequence length="91" mass="9657">MKLWILDADASDADIEAGCRAAEALITSRGLTVEAAYAAVLARAGRERFDRRAAKAWDDAEDAAFRACYGNGDDWPDDAVLAPAEEAGKPG</sequence>
<reference evidence="1 2" key="1">
    <citation type="submission" date="2020-08" db="EMBL/GenBank/DDBJ databases">
        <title>Genomic Encyclopedia of Type Strains, Phase IV (KMG-IV): sequencing the most valuable type-strain genomes for metagenomic binning, comparative biology and taxonomic classification.</title>
        <authorList>
            <person name="Goeker M."/>
        </authorList>
    </citation>
    <scope>NUCLEOTIDE SEQUENCE [LARGE SCALE GENOMIC DNA]</scope>
    <source>
        <strain evidence="1 2">DSM 29781</strain>
    </source>
</reference>
<gene>
    <name evidence="1" type="ORF">HNQ70_000615</name>
</gene>
<protein>
    <submittedName>
        <fullName evidence="1">Uncharacterized protein</fullName>
    </submittedName>
</protein>
<dbReference type="EMBL" id="JACHGB010000001">
    <property type="protein sequence ID" value="MBB5270631.1"/>
    <property type="molecule type" value="Genomic_DNA"/>
</dbReference>
<evidence type="ECO:0000313" key="2">
    <source>
        <dbReference type="Proteomes" id="UP000532440"/>
    </source>
</evidence>
<dbReference type="RefSeq" id="WP_183964117.1">
    <property type="nucleotide sequence ID" value="NZ_BAABEW010000004.1"/>
</dbReference>
<accession>A0A7W8HES8</accession>
<keyword evidence="2" id="KW-1185">Reference proteome</keyword>
<comment type="caution">
    <text evidence="1">The sequence shown here is derived from an EMBL/GenBank/DDBJ whole genome shotgun (WGS) entry which is preliminary data.</text>
</comment>
<proteinExistence type="predicted"/>
<evidence type="ECO:0000313" key="1">
    <source>
        <dbReference type="EMBL" id="MBB5270631.1"/>
    </source>
</evidence>